<protein>
    <submittedName>
        <fullName evidence="1">Uncharacterized protein</fullName>
    </submittedName>
</protein>
<evidence type="ECO:0000313" key="2">
    <source>
        <dbReference type="Proteomes" id="UP000091967"/>
    </source>
</evidence>
<keyword evidence="2" id="KW-1185">Reference proteome</keyword>
<gene>
    <name evidence="1" type="ORF">FPOA_02819</name>
</gene>
<name>A0A1B8B835_FUSPO</name>
<sequence length="116" mass="12922">MNNRASYLLDSLFVSVTRRCNNINLICSNVSNPASPFINPCAEQAVQFVLLPPNDPGYAQFNHPWSHDDKAGPCRQQQSIHPVARQAFPLSIHGLWMIRKSTSIQRGVTDHLLLGA</sequence>
<comment type="caution">
    <text evidence="1">The sequence shown here is derived from an EMBL/GenBank/DDBJ whole genome shotgun (WGS) entry which is preliminary data.</text>
</comment>
<proteinExistence type="predicted"/>
<accession>A0A1B8B835</accession>
<reference evidence="1 2" key="1">
    <citation type="submission" date="2016-06" db="EMBL/GenBank/DDBJ databases">
        <title>Living apart together: crosstalk between the core and supernumerary genomes in a fungal plant pathogen.</title>
        <authorList>
            <person name="Vanheule A."/>
            <person name="Audenaert K."/>
            <person name="Warris S."/>
            <person name="Van De Geest H."/>
            <person name="Schijlen E."/>
            <person name="Hofte M."/>
            <person name="De Saeger S."/>
            <person name="Haesaert G."/>
            <person name="Waalwijk C."/>
            <person name="Van Der Lee T."/>
        </authorList>
    </citation>
    <scope>NUCLEOTIDE SEQUENCE [LARGE SCALE GENOMIC DNA]</scope>
    <source>
        <strain evidence="1 2">2516</strain>
    </source>
</reference>
<organism evidence="1 2">
    <name type="scientific">Fusarium poae</name>
    <dbReference type="NCBI Taxonomy" id="36050"/>
    <lineage>
        <taxon>Eukaryota</taxon>
        <taxon>Fungi</taxon>
        <taxon>Dikarya</taxon>
        <taxon>Ascomycota</taxon>
        <taxon>Pezizomycotina</taxon>
        <taxon>Sordariomycetes</taxon>
        <taxon>Hypocreomycetidae</taxon>
        <taxon>Hypocreales</taxon>
        <taxon>Nectriaceae</taxon>
        <taxon>Fusarium</taxon>
    </lineage>
</organism>
<dbReference type="Proteomes" id="UP000091967">
    <property type="component" value="Unassembled WGS sequence"/>
</dbReference>
<evidence type="ECO:0000313" key="1">
    <source>
        <dbReference type="EMBL" id="OBS28884.1"/>
    </source>
</evidence>
<dbReference type="EMBL" id="LYXU01000001">
    <property type="protein sequence ID" value="OBS28884.1"/>
    <property type="molecule type" value="Genomic_DNA"/>
</dbReference>
<dbReference type="AlphaFoldDB" id="A0A1B8B835"/>